<organism evidence="1">
    <name type="scientific">Brassica oleracea</name>
    <name type="common">Wild cabbage</name>
    <dbReference type="NCBI Taxonomy" id="3712"/>
    <lineage>
        <taxon>Eukaryota</taxon>
        <taxon>Viridiplantae</taxon>
        <taxon>Streptophyta</taxon>
        <taxon>Embryophyta</taxon>
        <taxon>Tracheophyta</taxon>
        <taxon>Spermatophyta</taxon>
        <taxon>Magnoliopsida</taxon>
        <taxon>eudicotyledons</taxon>
        <taxon>Gunneridae</taxon>
        <taxon>Pentapetalae</taxon>
        <taxon>rosids</taxon>
        <taxon>malvids</taxon>
        <taxon>Brassicales</taxon>
        <taxon>Brassicaceae</taxon>
        <taxon>Brassiceae</taxon>
        <taxon>Brassica</taxon>
    </lineage>
</organism>
<dbReference type="AlphaFoldDB" id="A0A3P6EVH5"/>
<name>A0A3P6EVH5_BRAOL</name>
<proteinExistence type="predicted"/>
<gene>
    <name evidence="1" type="ORF">BOLC7T40749H</name>
</gene>
<protein>
    <submittedName>
        <fullName evidence="1">Uncharacterized protein</fullName>
    </submittedName>
</protein>
<accession>A0A3P6EVH5</accession>
<evidence type="ECO:0000313" key="1">
    <source>
        <dbReference type="EMBL" id="VDD35189.1"/>
    </source>
</evidence>
<sequence length="99" mass="11214">MVSPPASLAAVVQLCQQIQGPQAPHAVSVLKLLNQIIIYSLWHERNARIFQGLSSTQEAFFRVVDRAMRDRLLSLSRTTVPAPSPMLLELYFWFISPYS</sequence>
<reference evidence="1" key="1">
    <citation type="submission" date="2018-11" db="EMBL/GenBank/DDBJ databases">
        <authorList>
            <consortium name="Genoscope - CEA"/>
            <person name="William W."/>
        </authorList>
    </citation>
    <scope>NUCLEOTIDE SEQUENCE</scope>
</reference>
<dbReference type="EMBL" id="LR031876">
    <property type="protein sequence ID" value="VDD35189.1"/>
    <property type="molecule type" value="Genomic_DNA"/>
</dbReference>